<evidence type="ECO:0000256" key="2">
    <source>
        <dbReference type="ARBA" id="ARBA00022679"/>
    </source>
</evidence>
<dbReference type="InterPro" id="IPR055066">
    <property type="entry name" value="AASDHPPT_N"/>
</dbReference>
<keyword evidence="6" id="KW-1185">Reference proteome</keyword>
<dbReference type="InterPro" id="IPR008278">
    <property type="entry name" value="4-PPantetheinyl_Trfase_dom"/>
</dbReference>
<feature type="domain" description="4'-phosphopantetheinyl transferase" evidence="3">
    <location>
        <begin position="109"/>
        <end position="212"/>
    </location>
</feature>
<dbReference type="AlphaFoldDB" id="A0A4Q7V802"/>
<dbReference type="Pfam" id="PF01648">
    <property type="entry name" value="ACPS"/>
    <property type="match status" value="1"/>
</dbReference>
<organism evidence="5 6">
    <name type="scientific">Ancylomarina subtilis</name>
    <dbReference type="NCBI Taxonomy" id="1639035"/>
    <lineage>
        <taxon>Bacteria</taxon>
        <taxon>Pseudomonadati</taxon>
        <taxon>Bacteroidota</taxon>
        <taxon>Bacteroidia</taxon>
        <taxon>Marinilabiliales</taxon>
        <taxon>Marinifilaceae</taxon>
        <taxon>Ancylomarina</taxon>
    </lineage>
</organism>
<accession>A0A4Q7V802</accession>
<dbReference type="GO" id="GO:0008897">
    <property type="term" value="F:holo-[acyl-carrier-protein] synthase activity"/>
    <property type="evidence" value="ECO:0007669"/>
    <property type="project" value="InterPro"/>
</dbReference>
<comment type="caution">
    <text evidence="5">The sequence shown here is derived from an EMBL/GenBank/DDBJ whole genome shotgun (WGS) entry which is preliminary data.</text>
</comment>
<dbReference type="EMBL" id="SHKN01000004">
    <property type="protein sequence ID" value="RZT91747.1"/>
    <property type="molecule type" value="Genomic_DNA"/>
</dbReference>
<dbReference type="PANTHER" id="PTHR12215">
    <property type="entry name" value="PHOSPHOPANTETHEINE TRANSFERASE"/>
    <property type="match status" value="1"/>
</dbReference>
<dbReference type="Pfam" id="PF22624">
    <property type="entry name" value="AASDHPPT_N"/>
    <property type="match status" value="1"/>
</dbReference>
<evidence type="ECO:0000259" key="3">
    <source>
        <dbReference type="Pfam" id="PF01648"/>
    </source>
</evidence>
<dbReference type="OrthoDB" id="9808281at2"/>
<dbReference type="Proteomes" id="UP000293562">
    <property type="component" value="Unassembled WGS sequence"/>
</dbReference>
<reference evidence="5 6" key="1">
    <citation type="submission" date="2019-02" db="EMBL/GenBank/DDBJ databases">
        <title>Genomic Encyclopedia of Type Strains, Phase IV (KMG-IV): sequencing the most valuable type-strain genomes for metagenomic binning, comparative biology and taxonomic classification.</title>
        <authorList>
            <person name="Goeker M."/>
        </authorList>
    </citation>
    <scope>NUCLEOTIDE SEQUENCE [LARGE SCALE GENOMIC DNA]</scope>
    <source>
        <strain evidence="5 6">DSM 28825</strain>
    </source>
</reference>
<dbReference type="InterPro" id="IPR050559">
    <property type="entry name" value="P-Pant_transferase_sf"/>
</dbReference>
<protein>
    <submittedName>
        <fullName evidence="5">Phosphopantetheinyl transferase</fullName>
    </submittedName>
</protein>
<evidence type="ECO:0000313" key="6">
    <source>
        <dbReference type="Proteomes" id="UP000293562"/>
    </source>
</evidence>
<keyword evidence="2 5" id="KW-0808">Transferase</keyword>
<proteinExistence type="inferred from homology"/>
<dbReference type="SUPFAM" id="SSF56214">
    <property type="entry name" value="4'-phosphopantetheinyl transferase"/>
    <property type="match status" value="2"/>
</dbReference>
<dbReference type="GO" id="GO:0019878">
    <property type="term" value="P:lysine biosynthetic process via aminoadipic acid"/>
    <property type="evidence" value="ECO:0007669"/>
    <property type="project" value="TreeGrafter"/>
</dbReference>
<dbReference type="GO" id="GO:0000287">
    <property type="term" value="F:magnesium ion binding"/>
    <property type="evidence" value="ECO:0007669"/>
    <property type="project" value="InterPro"/>
</dbReference>
<comment type="similarity">
    <text evidence="1">Belongs to the P-Pant transferase superfamily. Gsp/Sfp/HetI/AcpT family.</text>
</comment>
<feature type="domain" description="4'-phosphopantetheinyl transferase N-terminal" evidence="4">
    <location>
        <begin position="16"/>
        <end position="103"/>
    </location>
</feature>
<evidence type="ECO:0000259" key="4">
    <source>
        <dbReference type="Pfam" id="PF22624"/>
    </source>
</evidence>
<dbReference type="GO" id="GO:0005829">
    <property type="term" value="C:cytosol"/>
    <property type="evidence" value="ECO:0007669"/>
    <property type="project" value="TreeGrafter"/>
</dbReference>
<dbReference type="Gene3D" id="3.90.470.20">
    <property type="entry name" value="4'-phosphopantetheinyl transferase domain"/>
    <property type="match status" value="2"/>
</dbReference>
<evidence type="ECO:0000256" key="1">
    <source>
        <dbReference type="ARBA" id="ARBA00010990"/>
    </source>
</evidence>
<sequence>MKIYIVEITPKLLQSMCQVLDVLSPIEKTEIALIGNNQLKMSIVVSKVLKRYLLSEYCDFGILPAYWEFEKTIENKPYTVNSIYESKLFFNVSHCEDIFAIAISSKDEVGLDIESYHYKIDDRLAQTVFTDSEIVKLQRSSILSKQMHYLRLWTIKEAYAKYLGLGIGLDFKGLDIVGRSESYYAAMYNNKVQPNHIYNKTICFSGKSYALSVTHKEINLNQTPHIIEFDSRRLMKLLSK</sequence>
<gene>
    <name evidence="5" type="ORF">EV201_2960</name>
</gene>
<name>A0A4Q7V802_9BACT</name>
<evidence type="ECO:0000313" key="5">
    <source>
        <dbReference type="EMBL" id="RZT91747.1"/>
    </source>
</evidence>
<dbReference type="InterPro" id="IPR037143">
    <property type="entry name" value="4-PPantetheinyl_Trfase_dom_sf"/>
</dbReference>
<dbReference type="PANTHER" id="PTHR12215:SF10">
    <property type="entry name" value="L-AMINOADIPATE-SEMIALDEHYDE DEHYDROGENASE-PHOSPHOPANTETHEINYL TRANSFERASE"/>
    <property type="match status" value="1"/>
</dbReference>
<dbReference type="RefSeq" id="WP_130308326.1">
    <property type="nucleotide sequence ID" value="NZ_SHKN01000004.1"/>
</dbReference>